<dbReference type="InterPro" id="IPR047187">
    <property type="entry name" value="SF1_C_Upf1"/>
</dbReference>
<evidence type="ECO:0000256" key="1">
    <source>
        <dbReference type="ARBA" id="ARBA00004496"/>
    </source>
</evidence>
<gene>
    <name evidence="13" type="ORF">N7G274_002756</name>
</gene>
<comment type="subcellular location">
    <subcellularLocation>
        <location evidence="1">Cytoplasm</location>
    </subcellularLocation>
</comment>
<comment type="caution">
    <text evidence="13">The sequence shown here is derived from an EMBL/GenBank/DDBJ whole genome shotgun (WGS) entry which is preliminary data.</text>
</comment>
<dbReference type="Pfam" id="PF13087">
    <property type="entry name" value="AAA_12"/>
    <property type="match status" value="1"/>
</dbReference>
<dbReference type="CDD" id="cd18808">
    <property type="entry name" value="SF1_C_Upf1"/>
    <property type="match status" value="1"/>
</dbReference>
<keyword evidence="4" id="KW-0677">Repeat</keyword>
<dbReference type="PANTHER" id="PTHR10887">
    <property type="entry name" value="DNA2/NAM7 HELICASE FAMILY"/>
    <property type="match status" value="1"/>
</dbReference>
<reference evidence="13 14" key="1">
    <citation type="submission" date="2024-09" db="EMBL/GenBank/DDBJ databases">
        <title>Rethinking Asexuality: The Enigmatic Case of Functional Sexual Genes in Lepraria (Stereocaulaceae).</title>
        <authorList>
            <person name="Doellman M."/>
            <person name="Sun Y."/>
            <person name="Barcenas-Pena A."/>
            <person name="Lumbsch H.T."/>
            <person name="Grewe F."/>
        </authorList>
    </citation>
    <scope>NUCLEOTIDE SEQUENCE [LARGE SCALE GENOMIC DNA]</scope>
    <source>
        <strain evidence="13 14">Mercado 3170</strain>
    </source>
</reference>
<dbReference type="SMART" id="SM00356">
    <property type="entry name" value="ZnF_C3H1"/>
    <property type="match status" value="2"/>
</dbReference>
<feature type="compositionally biased region" description="Polar residues" evidence="10">
    <location>
        <begin position="68"/>
        <end position="78"/>
    </location>
</feature>
<sequence length="1989" mass="222726">MAEIDAKPCFDFRRGKCRYGNRCKFTHESKLTSKAPHREPCPYLGTSKGCFKGQQCKFSHETVAGKNGATTQPPQSTARPRPQSELETGFREWTFLIPRQNTRFQVVEVGKFFAVGWDLTSKEHTEIGQQVIKKLATEEGLAMIKALTDEKLDSVKLETSLRIFKDRTLPFFRTISHPDILSSLILETPLDTICTFLFGPNGRRAINLFRSTTSALGALVREETAKDEDLTSIAVTASLAVLEKIVELNQSAQVITEFTSIVNDFSTSIPEQLLQAGSRSLARIRQRLGLGAAMPLSGGRPPEQKSHRPVFEVGQDLPGAFSELGPRHDNDHANIFDIKILPTTEEIQSPRLEYLPSSDPTKHHLPGLAGLLDRQFRLLREDTVGQLRDAVQMECKRLNKHPNAQPPSKRQSNGVRNTIYHNVALLRLEFDRKKGLQVVAEFDQPPALAKKGAKEREEWWMNTKQLQIDAFVCLVSSTGRAIFFSICDPTPTPPPKKKNGEEEREARSAGFWRPFDERPNLFKHADRATLMLSPVEDDSEDITWINNHLGKTPKLRQSLVEFPGILLPSFRPTLQALQKMSRTLDLPFSQFIVPDIQYAGDADIPAPAYSRRPGFAFNLETLAGGEQLRLTPGQPFNDNTLREKSTLDDAQQLSTINALRSCLALIQGPPGTGKSYTGVAIIKALLKNRNSAKLGPIICVCYTNHALDQLLEHLVEDGVEQLIRLGSRSKSKLLQDLNLHHISKEIRTTKIESHEKYQLYAKLDIALDEIEKLMPGLRDPAHWSNINEYLENHHHSHFKQLFGRGVDQDGFQEVRGRKFNILNSWVKGAPKRITSSRPIPELLGINLKEMSGSERMTLHRYWVQQNTMELTRRFLHVLDSYRHINASLKKCHQELDLRCLLRAHIIGVTTTGLARNLDILRRVRAKVVVFEEAGEGLEAHTLTALLPSVEHAILIGDHEQLRPQINNYEFQYDNPRGAKFALDISLFERLVHPPSGYSRLPYSSLEVQRRMHPSIAELIRSTLYPKLQDHSSVSMYPEVDGMRKRLFWLDHNKREDASPSDIAQSFSKTNTWEIEMTAALVSHLVRQGIYRNEDIAVLTPYLGQLQKLKQRLRSSFAIVVGDRDLEDLEAKGLEGDGEEEATATQGNVRKTTLLNALRIASVDNFQGEEAKVIVISLVRSNDERKCGFLKTSNRINVLLSRARHGMYIIGNTHTARPVPMWDKIITILENDGNIGNTLALSCPRHKETPIEVSEPDDFSILSPEGGCNRKCISRLRCGHACINKCHSEPLHNAVRCLERCPRVKKGCDHACPKFCGDPCDLECQIQMPNIALPCGHVQTSLACHLAQAPEDVPCDVSVEAVMPDCKHTVNVRCSEFPLAADHPCDATCGAALGCGHDCKWICKNCNPRGEDGHISKINHGVCKTQCSRRYTTCNHACSEACHGNKPCRLCLEPCEVRCSHSRCSKKCHEPCVPCVENCSWSCPHRGACKLPCAVPCDLLPCSQRCSLPLSCGHECPSVCGEICPEARYCQKCADKSVKDTMVDYIMGSTYAEIDLDESPCIIPSCGHILTLESMDGHMEIAKYYIISDDTNGENSIIGLKSRSVPFSTSELKNCPVCRSPLRNINRYGRIVRRAWIDEATKKFIVWANARFVPLASRMEQAEAKLRDSVTEKQPLKSPLPGQAELSSALDKLSLEQVRLSGSRDQQIKVVLKACKATSRYKDISWLRNDIKGFLKKVDEVEQPISRIYDLVQDARKNRGVNTENIDLPSVLQVHNRLLATVLLLRCDYAILSDFVTHGCDMASGGNLGNVCLNLASNRKDCEKLMQESRSRQQPAHEVESLLYWARFVALERSRPASLSDANMIALVDRARDQLHLARTICKTNRGQTAGMYEEVSAAEKMLRDSTFYAPVTNVEKAAVYAAMAQSFHGTGHWYYCANGHPFTVGNCGMPMETARCPQCGATVGGANHQPADGVRRAEDLEAEFGRRGR</sequence>
<feature type="zinc finger region" description="C3H1-type" evidence="9">
    <location>
        <begin position="3"/>
        <end position="30"/>
    </location>
</feature>
<feature type="zinc finger region" description="C3H1-type" evidence="9">
    <location>
        <begin position="35"/>
        <end position="63"/>
    </location>
</feature>
<feature type="region of interest" description="Disordered" evidence="10">
    <location>
        <begin position="489"/>
        <end position="508"/>
    </location>
</feature>
<dbReference type="CDD" id="cd17936">
    <property type="entry name" value="EEXXEc_NFX1"/>
    <property type="match status" value="1"/>
</dbReference>
<keyword evidence="6" id="KW-0547">Nucleotide-binding</keyword>
<dbReference type="InterPro" id="IPR046439">
    <property type="entry name" value="ZF_RZ_dom"/>
</dbReference>
<feature type="domain" description="RZ-type" evidence="12">
    <location>
        <begin position="1911"/>
        <end position="1987"/>
    </location>
</feature>
<dbReference type="SMART" id="SM00438">
    <property type="entry name" value="ZnF_NFX"/>
    <property type="match status" value="4"/>
</dbReference>
<proteinExistence type="predicted"/>
<dbReference type="CDD" id="cd06008">
    <property type="entry name" value="NF-X1-zinc-finger"/>
    <property type="match status" value="1"/>
</dbReference>
<keyword evidence="6" id="KW-0067">ATP-binding</keyword>
<evidence type="ECO:0000259" key="12">
    <source>
        <dbReference type="PROSITE" id="PS51981"/>
    </source>
</evidence>
<dbReference type="Pfam" id="PF13086">
    <property type="entry name" value="AAA_11"/>
    <property type="match status" value="1"/>
</dbReference>
<dbReference type="Proteomes" id="UP001590950">
    <property type="component" value="Unassembled WGS sequence"/>
</dbReference>
<evidence type="ECO:0000313" key="14">
    <source>
        <dbReference type="Proteomes" id="UP001590950"/>
    </source>
</evidence>
<name>A0ABR4AHI7_9LECA</name>
<evidence type="ECO:0000256" key="7">
    <source>
        <dbReference type="ARBA" id="ARBA00022833"/>
    </source>
</evidence>
<dbReference type="PROSITE" id="PS51981">
    <property type="entry name" value="ZF_RZ"/>
    <property type="match status" value="1"/>
</dbReference>
<keyword evidence="7 9" id="KW-0862">Zinc</keyword>
<dbReference type="EMBL" id="JBEFKJ010000008">
    <property type="protein sequence ID" value="KAL2044981.1"/>
    <property type="molecule type" value="Genomic_DNA"/>
</dbReference>
<accession>A0ABR4AHI7</accession>
<dbReference type="PROSITE" id="PS50103">
    <property type="entry name" value="ZF_C3H1"/>
    <property type="match status" value="2"/>
</dbReference>
<dbReference type="InterPro" id="IPR041679">
    <property type="entry name" value="DNA2/NAM7-like_C"/>
</dbReference>
<evidence type="ECO:0000256" key="4">
    <source>
        <dbReference type="ARBA" id="ARBA00022737"/>
    </source>
</evidence>
<evidence type="ECO:0000256" key="5">
    <source>
        <dbReference type="ARBA" id="ARBA00022771"/>
    </source>
</evidence>
<dbReference type="InterPro" id="IPR041677">
    <property type="entry name" value="DNA2/NAM7_AAA_11"/>
</dbReference>
<evidence type="ECO:0000259" key="11">
    <source>
        <dbReference type="PROSITE" id="PS50103"/>
    </source>
</evidence>
<dbReference type="InterPro" id="IPR000571">
    <property type="entry name" value="Znf_CCCH"/>
</dbReference>
<feature type="domain" description="C3H1-type" evidence="11">
    <location>
        <begin position="3"/>
        <end position="30"/>
    </location>
</feature>
<keyword evidence="2" id="KW-0963">Cytoplasm</keyword>
<evidence type="ECO:0000256" key="10">
    <source>
        <dbReference type="SAM" id="MobiDB-lite"/>
    </source>
</evidence>
<dbReference type="PANTHER" id="PTHR10887:SF445">
    <property type="entry name" value="NFX1-TYPE ZINC FINGER-CONTAINING PROTEIN 1"/>
    <property type="match status" value="1"/>
</dbReference>
<evidence type="ECO:0008006" key="15">
    <source>
        <dbReference type="Google" id="ProtNLM"/>
    </source>
</evidence>
<dbReference type="SUPFAM" id="SSF52540">
    <property type="entry name" value="P-loop containing nucleoside triphosphate hydrolases"/>
    <property type="match status" value="1"/>
</dbReference>
<keyword evidence="8" id="KW-0391">Immunity</keyword>
<keyword evidence="6" id="KW-0378">Hydrolase</keyword>
<evidence type="ECO:0000256" key="8">
    <source>
        <dbReference type="ARBA" id="ARBA00022859"/>
    </source>
</evidence>
<feature type="domain" description="C3H1-type" evidence="11">
    <location>
        <begin position="35"/>
        <end position="63"/>
    </location>
</feature>
<dbReference type="Gene3D" id="3.40.50.300">
    <property type="entry name" value="P-loop containing nucleotide triphosphate hydrolases"/>
    <property type="match status" value="2"/>
</dbReference>
<keyword evidence="14" id="KW-1185">Reference proteome</keyword>
<keyword evidence="3 9" id="KW-0479">Metal-binding</keyword>
<feature type="region of interest" description="Disordered" evidence="10">
    <location>
        <begin position="63"/>
        <end position="85"/>
    </location>
</feature>
<dbReference type="Pfam" id="PF20173">
    <property type="entry name" value="ZnF_RZ-type"/>
    <property type="match status" value="1"/>
</dbReference>
<protein>
    <recommendedName>
        <fullName evidence="15">NFX1-type zinc finger-containing protein 1</fullName>
    </recommendedName>
</protein>
<dbReference type="InterPro" id="IPR000967">
    <property type="entry name" value="Znf_NFX1"/>
</dbReference>
<evidence type="ECO:0000256" key="2">
    <source>
        <dbReference type="ARBA" id="ARBA00022490"/>
    </source>
</evidence>
<evidence type="ECO:0000256" key="3">
    <source>
        <dbReference type="ARBA" id="ARBA00022723"/>
    </source>
</evidence>
<feature type="compositionally biased region" description="Basic and acidic residues" evidence="10">
    <location>
        <begin position="498"/>
        <end position="507"/>
    </location>
</feature>
<keyword evidence="5 9" id="KW-0863">Zinc-finger</keyword>
<keyword evidence="6" id="KW-0347">Helicase</keyword>
<evidence type="ECO:0000256" key="6">
    <source>
        <dbReference type="ARBA" id="ARBA00022806"/>
    </source>
</evidence>
<evidence type="ECO:0000313" key="13">
    <source>
        <dbReference type="EMBL" id="KAL2044981.1"/>
    </source>
</evidence>
<dbReference type="InterPro" id="IPR027417">
    <property type="entry name" value="P-loop_NTPase"/>
</dbReference>
<organism evidence="13 14">
    <name type="scientific">Stereocaulon virgatum</name>
    <dbReference type="NCBI Taxonomy" id="373712"/>
    <lineage>
        <taxon>Eukaryota</taxon>
        <taxon>Fungi</taxon>
        <taxon>Dikarya</taxon>
        <taxon>Ascomycota</taxon>
        <taxon>Pezizomycotina</taxon>
        <taxon>Lecanoromycetes</taxon>
        <taxon>OSLEUM clade</taxon>
        <taxon>Lecanoromycetidae</taxon>
        <taxon>Lecanorales</taxon>
        <taxon>Lecanorineae</taxon>
        <taxon>Stereocaulaceae</taxon>
        <taxon>Stereocaulon</taxon>
    </lineage>
</organism>
<evidence type="ECO:0000256" key="9">
    <source>
        <dbReference type="PROSITE-ProRule" id="PRU00723"/>
    </source>
</evidence>
<dbReference type="InterPro" id="IPR045055">
    <property type="entry name" value="DNA2/NAM7-like"/>
</dbReference>